<dbReference type="HOGENOM" id="CLU_122375_0_0_10"/>
<comment type="caution">
    <text evidence="1">The sequence shown here is derived from an EMBL/GenBank/DDBJ whole genome shotgun (WGS) entry which is preliminary data.</text>
</comment>
<proteinExistence type="predicted"/>
<dbReference type="AlphaFoldDB" id="L1NK10"/>
<sequence>MMKIFFRMILLVAGMFSTINCSEKKKTQASDKDVLQESGVLDSTIYGKCGKNTAIHTLELITLQGDTINYVLGGDTDIKVQGGLLIGDKLAVIAHKNEDGENIAETVINLTTLVGEWRSIDKLFEIQEDGTVLSTIKEENNPWTSWKIFNGKLVLSKDTFTINELGADSLYLENRYGIFAFRRQQ</sequence>
<name>L1NK10_9BACT</name>
<keyword evidence="2" id="KW-1185">Reference proteome</keyword>
<dbReference type="OrthoDB" id="1077683at2"/>
<evidence type="ECO:0000313" key="2">
    <source>
        <dbReference type="Proteomes" id="UP000010433"/>
    </source>
</evidence>
<protein>
    <submittedName>
        <fullName evidence="1">Uncharacterized protein</fullName>
    </submittedName>
</protein>
<organism evidence="1 2">
    <name type="scientific">Hoylesella saccharolytica F0055</name>
    <dbReference type="NCBI Taxonomy" id="1127699"/>
    <lineage>
        <taxon>Bacteria</taxon>
        <taxon>Pseudomonadati</taxon>
        <taxon>Bacteroidota</taxon>
        <taxon>Bacteroidia</taxon>
        <taxon>Bacteroidales</taxon>
        <taxon>Prevotellaceae</taxon>
        <taxon>Hoylesella</taxon>
    </lineage>
</organism>
<evidence type="ECO:0000313" key="1">
    <source>
        <dbReference type="EMBL" id="EKY03522.1"/>
    </source>
</evidence>
<dbReference type="Proteomes" id="UP000010433">
    <property type="component" value="Unassembled WGS sequence"/>
</dbReference>
<accession>L1NK10</accession>
<gene>
    <name evidence="1" type="ORF">HMPREF9151_00337</name>
</gene>
<dbReference type="EMBL" id="AMEP01000035">
    <property type="protein sequence ID" value="EKY03522.1"/>
    <property type="molecule type" value="Genomic_DNA"/>
</dbReference>
<dbReference type="PATRIC" id="fig|1127699.3.peg.304"/>
<reference evidence="1 2" key="1">
    <citation type="submission" date="2012-05" db="EMBL/GenBank/DDBJ databases">
        <authorList>
            <person name="Weinstock G."/>
            <person name="Sodergren E."/>
            <person name="Lobos E.A."/>
            <person name="Fulton L."/>
            <person name="Fulton R."/>
            <person name="Courtney L."/>
            <person name="Fronick C."/>
            <person name="O'Laughlin M."/>
            <person name="Godfrey J."/>
            <person name="Wilson R.M."/>
            <person name="Miner T."/>
            <person name="Farmer C."/>
            <person name="Delehaunty K."/>
            <person name="Cordes M."/>
            <person name="Minx P."/>
            <person name="Tomlinson C."/>
            <person name="Chen J."/>
            <person name="Wollam A."/>
            <person name="Pepin K.H."/>
            <person name="Bhonagiri V."/>
            <person name="Zhang X."/>
            <person name="Suruliraj S."/>
            <person name="Warren W."/>
            <person name="Mitreva M."/>
            <person name="Mardis E.R."/>
            <person name="Wilson R.K."/>
        </authorList>
    </citation>
    <scope>NUCLEOTIDE SEQUENCE [LARGE SCALE GENOMIC DNA]</scope>
    <source>
        <strain evidence="1 2">F0055</strain>
    </source>
</reference>
<dbReference type="STRING" id="1127699.HMPREF9151_00337"/>
<dbReference type="RefSeq" id="WP_009161495.1">
    <property type="nucleotide sequence ID" value="NZ_KB290967.1"/>
</dbReference>